<evidence type="ECO:0000256" key="1">
    <source>
        <dbReference type="SAM" id="Phobius"/>
    </source>
</evidence>
<feature type="transmembrane region" description="Helical" evidence="1">
    <location>
        <begin position="108"/>
        <end position="128"/>
    </location>
</feature>
<proteinExistence type="predicted"/>
<accession>A0AAD1UPH3</accession>
<protein>
    <submittedName>
        <fullName evidence="2">Uncharacterized protein</fullName>
    </submittedName>
</protein>
<keyword evidence="3" id="KW-1185">Reference proteome</keyword>
<sequence>MGKLTLLSEVWLKTPSSNFYLLLLNFLTLFRETVRFLLLDTVLLLCNFRFFEFFLKIPLFCSSTCGSMGLKKLGVLIFRTIFKPVGPLFCIVSCFCKSSKNPSTSLNFILPLFLTKGFALVLLLMFLLEILKLGELSSEIFISQFSSISSIYSESSKWSLLEVLAFLGENLDISIKSRLIFI</sequence>
<name>A0AAD1UPH3_EUPCR</name>
<evidence type="ECO:0000313" key="3">
    <source>
        <dbReference type="Proteomes" id="UP001295684"/>
    </source>
</evidence>
<evidence type="ECO:0000313" key="2">
    <source>
        <dbReference type="EMBL" id="CAI2371253.1"/>
    </source>
</evidence>
<keyword evidence="1" id="KW-0472">Membrane</keyword>
<reference evidence="2" key="1">
    <citation type="submission" date="2023-07" db="EMBL/GenBank/DDBJ databases">
        <authorList>
            <consortium name="AG Swart"/>
            <person name="Singh M."/>
            <person name="Singh A."/>
            <person name="Seah K."/>
            <person name="Emmerich C."/>
        </authorList>
    </citation>
    <scope>NUCLEOTIDE SEQUENCE</scope>
    <source>
        <strain evidence="2">DP1</strain>
    </source>
</reference>
<comment type="caution">
    <text evidence="2">The sequence shown here is derived from an EMBL/GenBank/DDBJ whole genome shotgun (WGS) entry which is preliminary data.</text>
</comment>
<keyword evidence="1" id="KW-1133">Transmembrane helix</keyword>
<feature type="transmembrane region" description="Helical" evidence="1">
    <location>
        <begin position="76"/>
        <end position="96"/>
    </location>
</feature>
<organism evidence="2 3">
    <name type="scientific">Euplotes crassus</name>
    <dbReference type="NCBI Taxonomy" id="5936"/>
    <lineage>
        <taxon>Eukaryota</taxon>
        <taxon>Sar</taxon>
        <taxon>Alveolata</taxon>
        <taxon>Ciliophora</taxon>
        <taxon>Intramacronucleata</taxon>
        <taxon>Spirotrichea</taxon>
        <taxon>Hypotrichia</taxon>
        <taxon>Euplotida</taxon>
        <taxon>Euplotidae</taxon>
        <taxon>Moneuplotes</taxon>
    </lineage>
</organism>
<dbReference type="AlphaFoldDB" id="A0AAD1UPH3"/>
<dbReference type="Proteomes" id="UP001295684">
    <property type="component" value="Unassembled WGS sequence"/>
</dbReference>
<dbReference type="EMBL" id="CAMPGE010012484">
    <property type="protein sequence ID" value="CAI2371253.1"/>
    <property type="molecule type" value="Genomic_DNA"/>
</dbReference>
<gene>
    <name evidence="2" type="ORF">ECRASSUSDP1_LOCUS12573</name>
</gene>
<keyword evidence="1" id="KW-0812">Transmembrane</keyword>